<protein>
    <submittedName>
        <fullName evidence="1">Uncharacterized protein</fullName>
    </submittedName>
</protein>
<comment type="caution">
    <text evidence="1">The sequence shown here is derived from an EMBL/GenBank/DDBJ whole genome shotgun (WGS) entry which is preliminary data.</text>
</comment>
<sequence length="228" mass="26079">MAGDECLSKVATFIQEGKALRSLVKGTRPEEPVLSDIFTWISHELFNDIELKPIALRHAIQKHILTNRKDITEVLIDIVTGSGQKTSKLKALQNQVLDPQCDQENSVIYVYCLATSVDLDIYVVNSEVDNEFKWMEYKSLKLLNIEQEIDYRNKTYTFHVNRADKTPGFLMSYMHVNANGLQMYMILVTRIKPTSVAEMSRNGRDCCTAIKMSVYLNNQATAFDLRKC</sequence>
<dbReference type="AlphaFoldDB" id="A0A9D4R1Q9"/>
<evidence type="ECO:0000313" key="1">
    <source>
        <dbReference type="EMBL" id="KAH3850817.1"/>
    </source>
</evidence>
<dbReference type="EMBL" id="JAIWYP010000003">
    <property type="protein sequence ID" value="KAH3850817.1"/>
    <property type="molecule type" value="Genomic_DNA"/>
</dbReference>
<organism evidence="1 2">
    <name type="scientific">Dreissena polymorpha</name>
    <name type="common">Zebra mussel</name>
    <name type="synonym">Mytilus polymorpha</name>
    <dbReference type="NCBI Taxonomy" id="45954"/>
    <lineage>
        <taxon>Eukaryota</taxon>
        <taxon>Metazoa</taxon>
        <taxon>Spiralia</taxon>
        <taxon>Lophotrochozoa</taxon>
        <taxon>Mollusca</taxon>
        <taxon>Bivalvia</taxon>
        <taxon>Autobranchia</taxon>
        <taxon>Heteroconchia</taxon>
        <taxon>Euheterodonta</taxon>
        <taxon>Imparidentia</taxon>
        <taxon>Neoheterodontei</taxon>
        <taxon>Myida</taxon>
        <taxon>Dreissenoidea</taxon>
        <taxon>Dreissenidae</taxon>
        <taxon>Dreissena</taxon>
    </lineage>
</organism>
<dbReference type="Proteomes" id="UP000828390">
    <property type="component" value="Unassembled WGS sequence"/>
</dbReference>
<reference evidence="1" key="1">
    <citation type="journal article" date="2019" name="bioRxiv">
        <title>The Genome of the Zebra Mussel, Dreissena polymorpha: A Resource for Invasive Species Research.</title>
        <authorList>
            <person name="McCartney M.A."/>
            <person name="Auch B."/>
            <person name="Kono T."/>
            <person name="Mallez S."/>
            <person name="Zhang Y."/>
            <person name="Obille A."/>
            <person name="Becker A."/>
            <person name="Abrahante J.E."/>
            <person name="Garbe J."/>
            <person name="Badalamenti J.P."/>
            <person name="Herman A."/>
            <person name="Mangelson H."/>
            <person name="Liachko I."/>
            <person name="Sullivan S."/>
            <person name="Sone E.D."/>
            <person name="Koren S."/>
            <person name="Silverstein K.A.T."/>
            <person name="Beckman K.B."/>
            <person name="Gohl D.M."/>
        </authorList>
    </citation>
    <scope>NUCLEOTIDE SEQUENCE</scope>
    <source>
        <strain evidence="1">Duluth1</strain>
        <tissue evidence="1">Whole animal</tissue>
    </source>
</reference>
<reference evidence="1" key="2">
    <citation type="submission" date="2020-11" db="EMBL/GenBank/DDBJ databases">
        <authorList>
            <person name="McCartney M.A."/>
            <person name="Auch B."/>
            <person name="Kono T."/>
            <person name="Mallez S."/>
            <person name="Becker A."/>
            <person name="Gohl D.M."/>
            <person name="Silverstein K.A.T."/>
            <person name="Koren S."/>
            <person name="Bechman K.B."/>
            <person name="Herman A."/>
            <person name="Abrahante J.E."/>
            <person name="Garbe J."/>
        </authorList>
    </citation>
    <scope>NUCLEOTIDE SEQUENCE</scope>
    <source>
        <strain evidence="1">Duluth1</strain>
        <tissue evidence="1">Whole animal</tissue>
    </source>
</reference>
<name>A0A9D4R1Q9_DREPO</name>
<evidence type="ECO:0000313" key="2">
    <source>
        <dbReference type="Proteomes" id="UP000828390"/>
    </source>
</evidence>
<accession>A0A9D4R1Q9</accession>
<proteinExistence type="predicted"/>
<gene>
    <name evidence="1" type="ORF">DPMN_093291</name>
</gene>
<keyword evidence="2" id="KW-1185">Reference proteome</keyword>